<feature type="transmembrane region" description="Helical" evidence="6">
    <location>
        <begin position="6"/>
        <end position="24"/>
    </location>
</feature>
<gene>
    <name evidence="8" type="ORF">Tchar_02542</name>
</gene>
<feature type="transmembrane region" description="Helical" evidence="6">
    <location>
        <begin position="189"/>
        <end position="208"/>
    </location>
</feature>
<feature type="transmembrane region" description="Helical" evidence="6">
    <location>
        <begin position="153"/>
        <end position="177"/>
    </location>
</feature>
<name>A0A554X1R0_9BURK</name>
<evidence type="ECO:0000313" key="8">
    <source>
        <dbReference type="EMBL" id="TSE29735.1"/>
    </source>
</evidence>
<dbReference type="Gene3D" id="1.20.1530.20">
    <property type="match status" value="1"/>
</dbReference>
<evidence type="ECO:0000256" key="3">
    <source>
        <dbReference type="ARBA" id="ARBA00022989"/>
    </source>
</evidence>
<feature type="transmembrane region" description="Helical" evidence="6">
    <location>
        <begin position="369"/>
        <end position="389"/>
    </location>
</feature>
<reference evidence="8 9" key="1">
    <citation type="submission" date="2019-07" db="EMBL/GenBank/DDBJ databases">
        <title>Tepidimonas charontis SPSP-6 draft genome.</title>
        <authorList>
            <person name="Da Costa M.S."/>
            <person name="Froufe H.J.C."/>
            <person name="Egas C."/>
            <person name="Albuquerque L."/>
        </authorList>
    </citation>
    <scope>NUCLEOTIDE SEQUENCE [LARGE SCALE GENOMIC DNA]</scope>
    <source>
        <strain evidence="8 9">SPSP-6</strain>
    </source>
</reference>
<proteinExistence type="predicted"/>
<feature type="transmembrane region" description="Helical" evidence="6">
    <location>
        <begin position="269"/>
        <end position="286"/>
    </location>
</feature>
<feature type="transmembrane region" description="Helical" evidence="6">
    <location>
        <begin position="36"/>
        <end position="55"/>
    </location>
</feature>
<feature type="compositionally biased region" description="Basic and acidic residues" evidence="5">
    <location>
        <begin position="422"/>
        <end position="434"/>
    </location>
</feature>
<dbReference type="EMBL" id="VJON01000063">
    <property type="protein sequence ID" value="TSE29735.1"/>
    <property type="molecule type" value="Genomic_DNA"/>
</dbReference>
<evidence type="ECO:0000256" key="2">
    <source>
        <dbReference type="ARBA" id="ARBA00022692"/>
    </source>
</evidence>
<feature type="region of interest" description="Disordered" evidence="5">
    <location>
        <begin position="393"/>
        <end position="434"/>
    </location>
</feature>
<feature type="transmembrane region" description="Helical" evidence="6">
    <location>
        <begin position="298"/>
        <end position="320"/>
    </location>
</feature>
<dbReference type="AlphaFoldDB" id="A0A554X1R0"/>
<keyword evidence="9" id="KW-1185">Reference proteome</keyword>
<feature type="transmembrane region" description="Helical" evidence="6">
    <location>
        <begin position="120"/>
        <end position="141"/>
    </location>
</feature>
<keyword evidence="4 6" id="KW-0472">Membrane</keyword>
<evidence type="ECO:0000256" key="1">
    <source>
        <dbReference type="ARBA" id="ARBA00004141"/>
    </source>
</evidence>
<sequence>MNMLSQGWGALVAWPAVLWLAWWLGERWHARGLPRVSTYVAVGLVGGALGGVASLRVPHEGGALLAQLALALVLFELGCRIHLGWFRRNPWVPALGVLQSLALFAALYRGLAALGVTEPWRALLAAAAVAASPAALLRVANDARAAGQVTERMLHLAAIQSVLAVLLLKLASAYWFLSAEGDWGQALLSSLYAGLLSVALGVALAVVLSALMRGAYPSSAVPTVGYALALVWLTVVADALRLSPLLAALSFGVLLRERLAWVANAQRDFGTLGLTLGVFLFVYVGARTSWSALADGAVWAVAALIVAARLVVPVALNAALAVPSGTTVRKGVLTGVALLPMSAMTLVLLERSAALGLGPAPQALWHASAALLLLELAGPVLTLWALRAAREADGSGRRGASSGGERSALAAGSSPAPAGPREAIRSADDHTARA</sequence>
<feature type="domain" description="Cation/H+ exchanger transmembrane" evidence="7">
    <location>
        <begin position="30"/>
        <end position="382"/>
    </location>
</feature>
<dbReference type="InterPro" id="IPR038770">
    <property type="entry name" value="Na+/solute_symporter_sf"/>
</dbReference>
<dbReference type="Proteomes" id="UP000318294">
    <property type="component" value="Unassembled WGS sequence"/>
</dbReference>
<feature type="transmembrane region" description="Helical" evidence="6">
    <location>
        <begin position="332"/>
        <end position="349"/>
    </location>
</feature>
<feature type="transmembrane region" description="Helical" evidence="6">
    <location>
        <begin position="215"/>
        <end position="233"/>
    </location>
</feature>
<evidence type="ECO:0000256" key="4">
    <source>
        <dbReference type="ARBA" id="ARBA00023136"/>
    </source>
</evidence>
<evidence type="ECO:0000256" key="5">
    <source>
        <dbReference type="SAM" id="MobiDB-lite"/>
    </source>
</evidence>
<accession>A0A554X1R0</accession>
<dbReference type="GO" id="GO:0015297">
    <property type="term" value="F:antiporter activity"/>
    <property type="evidence" value="ECO:0007669"/>
    <property type="project" value="InterPro"/>
</dbReference>
<keyword evidence="3 6" id="KW-1133">Transmembrane helix</keyword>
<evidence type="ECO:0000313" key="9">
    <source>
        <dbReference type="Proteomes" id="UP000318294"/>
    </source>
</evidence>
<dbReference type="Pfam" id="PF00999">
    <property type="entry name" value="Na_H_Exchanger"/>
    <property type="match status" value="1"/>
</dbReference>
<dbReference type="RefSeq" id="WP_144329379.1">
    <property type="nucleotide sequence ID" value="NZ_VJON01000063.1"/>
</dbReference>
<dbReference type="GO" id="GO:1902600">
    <property type="term" value="P:proton transmembrane transport"/>
    <property type="evidence" value="ECO:0007669"/>
    <property type="project" value="InterPro"/>
</dbReference>
<comment type="caution">
    <text evidence="8">The sequence shown here is derived from an EMBL/GenBank/DDBJ whole genome shotgun (WGS) entry which is preliminary data.</text>
</comment>
<evidence type="ECO:0000259" key="7">
    <source>
        <dbReference type="Pfam" id="PF00999"/>
    </source>
</evidence>
<organism evidence="8 9">
    <name type="scientific">Tepidimonas charontis</name>
    <dbReference type="NCBI Taxonomy" id="2267262"/>
    <lineage>
        <taxon>Bacteria</taxon>
        <taxon>Pseudomonadati</taxon>
        <taxon>Pseudomonadota</taxon>
        <taxon>Betaproteobacteria</taxon>
        <taxon>Burkholderiales</taxon>
        <taxon>Tepidimonas</taxon>
    </lineage>
</organism>
<dbReference type="InterPro" id="IPR006153">
    <property type="entry name" value="Cation/H_exchanger_TM"/>
</dbReference>
<protein>
    <submittedName>
        <fullName evidence="8">Sodium/hydrogen exchanger family protein</fullName>
    </submittedName>
</protein>
<feature type="transmembrane region" description="Helical" evidence="6">
    <location>
        <begin position="239"/>
        <end position="257"/>
    </location>
</feature>
<feature type="compositionally biased region" description="Low complexity" evidence="5">
    <location>
        <begin position="398"/>
        <end position="420"/>
    </location>
</feature>
<comment type="subcellular location">
    <subcellularLocation>
        <location evidence="1">Membrane</location>
        <topology evidence="1">Multi-pass membrane protein</topology>
    </subcellularLocation>
</comment>
<dbReference type="GO" id="GO:0016020">
    <property type="term" value="C:membrane"/>
    <property type="evidence" value="ECO:0007669"/>
    <property type="project" value="UniProtKB-SubCell"/>
</dbReference>
<evidence type="ECO:0000256" key="6">
    <source>
        <dbReference type="SAM" id="Phobius"/>
    </source>
</evidence>
<feature type="transmembrane region" description="Helical" evidence="6">
    <location>
        <begin position="61"/>
        <end position="79"/>
    </location>
</feature>
<keyword evidence="2 6" id="KW-0812">Transmembrane</keyword>
<feature type="transmembrane region" description="Helical" evidence="6">
    <location>
        <begin position="91"/>
        <end position="108"/>
    </location>
</feature>